<proteinExistence type="predicted"/>
<dbReference type="STRING" id="1082931.KKY_3299"/>
<accession>G4R7M7</accession>
<evidence type="ECO:0000313" key="2">
    <source>
        <dbReference type="Proteomes" id="UP000008850"/>
    </source>
</evidence>
<evidence type="ECO:0000313" key="1">
    <source>
        <dbReference type="EMBL" id="AEQ53287.1"/>
    </source>
</evidence>
<name>G4R7M7_PELHB</name>
<dbReference type="EMBL" id="CP003075">
    <property type="protein sequence ID" value="AEQ53287.1"/>
    <property type="molecule type" value="Genomic_DNA"/>
</dbReference>
<sequence>MNWFGTFIGEIREVNPVNRSQFMDLNISHFIEPNEDFQ</sequence>
<keyword evidence="2" id="KW-1185">Reference proteome</keyword>
<gene>
    <name evidence="1" type="ordered locus">KKY_3299</name>
</gene>
<dbReference type="AlphaFoldDB" id="G4R7M7"/>
<protein>
    <submittedName>
        <fullName evidence="1">Uncharacterized protein</fullName>
    </submittedName>
</protein>
<dbReference type="HOGENOM" id="CLU_3331262_0_0_5"/>
<dbReference type="KEGG" id="phl:KKY_3299"/>
<dbReference type="Proteomes" id="UP000008850">
    <property type="component" value="Chromosome"/>
</dbReference>
<reference evidence="1 2" key="1">
    <citation type="journal article" date="2012" name="J. Bacteriol.">
        <title>Complete genome sequence of Pelagibacterium halotolerans B2T.</title>
        <authorList>
            <person name="Huo Y.Y."/>
            <person name="Cheng H."/>
            <person name="Han X.F."/>
            <person name="Jiang X.W."/>
            <person name="Sun C."/>
            <person name="Zhang X.Q."/>
            <person name="Zhu X.F."/>
            <person name="Liu Y.F."/>
            <person name="Li P.F."/>
            <person name="Ni P.X."/>
            <person name="Wu M."/>
        </authorList>
    </citation>
    <scope>NUCLEOTIDE SEQUENCE [LARGE SCALE GENOMIC DNA]</scope>
    <source>
        <strain evidence="2">DSM 22347 / JCM 15775 / CGMCC 1.7692 / B2</strain>
    </source>
</reference>
<organism evidence="1 2">
    <name type="scientific">Pelagibacterium halotolerans (strain DSM 22347 / JCM 15775 / CGMCC 1.7692 / B2)</name>
    <dbReference type="NCBI Taxonomy" id="1082931"/>
    <lineage>
        <taxon>Bacteria</taxon>
        <taxon>Pseudomonadati</taxon>
        <taxon>Pseudomonadota</taxon>
        <taxon>Alphaproteobacteria</taxon>
        <taxon>Hyphomicrobiales</taxon>
        <taxon>Devosiaceae</taxon>
        <taxon>Pelagibacterium</taxon>
    </lineage>
</organism>